<dbReference type="Proteomes" id="UP000033070">
    <property type="component" value="Chromosome"/>
</dbReference>
<protein>
    <submittedName>
        <fullName evidence="1">Mu tail sheath protein</fullName>
    </submittedName>
</protein>
<reference evidence="1 2" key="1">
    <citation type="submission" date="2018-06" db="EMBL/GenBank/DDBJ databases">
        <title>OYT1 Genome Sequencing.</title>
        <authorList>
            <person name="Kato S."/>
            <person name="Itoh T."/>
            <person name="Ohkuma M."/>
        </authorList>
    </citation>
    <scope>NUCLEOTIDE SEQUENCE [LARGE SCALE GENOMIC DNA]</scope>
    <source>
        <strain evidence="1 2">OYT1</strain>
    </source>
</reference>
<proteinExistence type="predicted"/>
<evidence type="ECO:0000313" key="2">
    <source>
        <dbReference type="Proteomes" id="UP000033070"/>
    </source>
</evidence>
<evidence type="ECO:0000313" key="1">
    <source>
        <dbReference type="EMBL" id="BBE51784.1"/>
    </source>
</evidence>
<dbReference type="OrthoDB" id="5442644at2"/>
<dbReference type="KEGG" id="fam:OYT1_ch2268"/>
<dbReference type="AlphaFoldDB" id="A0A2Z6GER9"/>
<dbReference type="RefSeq" id="WP_062626756.1">
    <property type="nucleotide sequence ID" value="NZ_AP018738.1"/>
</dbReference>
<dbReference type="STRING" id="1188319.OYT1_01589"/>
<name>A0A2Z6GER9_9PROT</name>
<organism evidence="1 2">
    <name type="scientific">Ferriphaselus amnicola</name>
    <dbReference type="NCBI Taxonomy" id="1188319"/>
    <lineage>
        <taxon>Bacteria</taxon>
        <taxon>Pseudomonadati</taxon>
        <taxon>Pseudomonadota</taxon>
        <taxon>Betaproteobacteria</taxon>
        <taxon>Nitrosomonadales</taxon>
        <taxon>Gallionellaceae</taxon>
        <taxon>Ferriphaselus</taxon>
    </lineage>
</organism>
<dbReference type="EMBL" id="AP018738">
    <property type="protein sequence ID" value="BBE51784.1"/>
    <property type="molecule type" value="Genomic_DNA"/>
</dbReference>
<accession>A0A2Z6GER9</accession>
<sequence>MISIPQLPAALRYPGAYIVVDGSQAGLGGDIPAVLLVGQKLATGTAPAGEVTRLAGVQDAINKAGAGSMLAQMAAKYRAVDPALDLYMLPYADLVAGVAATGTITPTAAPTANGTLALYIAGKIINVAVTPVMTTAAVATAIVAAITAAGNDIPVTAAAVAAVVTLTARHKGTCGNAIDVRTNLYGETTPAGLALTLVAMTGGAGDPVPGNLSAMLGQQRWYRYVALGINDAATLAAWHAESQTRYLPPIQAGFRAFTTFRGDYATAAAFGVTKNYEHISNLSIELNPTTTWEAAAIVCAAAAPRLVNNPVESLEGTPLPGMLGVSNHDWTNANSLLFKGMSLMSVAKDGSCFIKRLISMYQFRPDGSADDAFLDINTAEVMERIRYEQRIGAIKRFTGSAAAKSNEGYRPGLRITTVDDVRAYLLSLYQNTLLREYGWVQEYGYYKDTLVVEQHPTDPSRFNFADQPVLLSPYYILAGVGQFRKAV</sequence>
<keyword evidence="2" id="KW-1185">Reference proteome</keyword>
<gene>
    <name evidence="1" type="ORF">OYT1_ch2268</name>
</gene>